<evidence type="ECO:0000313" key="3">
    <source>
        <dbReference type="Proteomes" id="UP000005511"/>
    </source>
</evidence>
<gene>
    <name evidence="2" type="ORF">cco14_11217</name>
</gene>
<protein>
    <submittedName>
        <fullName evidence="2">Uncharacterized protein</fullName>
    </submittedName>
</protein>
<dbReference type="Proteomes" id="UP000005511">
    <property type="component" value="Unassembled WGS sequence"/>
</dbReference>
<proteinExistence type="predicted"/>
<sequence>FTNNPMPIDSINLKIAFVGIFANITIFLKKSFFFLLIL</sequence>
<evidence type="ECO:0000313" key="2">
    <source>
        <dbReference type="EMBL" id="EIA58693.1"/>
    </source>
</evidence>
<organism evidence="2 3">
    <name type="scientific">Campylobacter coli 80352</name>
    <dbReference type="NCBI Taxonomy" id="887288"/>
    <lineage>
        <taxon>Bacteria</taxon>
        <taxon>Pseudomonadati</taxon>
        <taxon>Campylobacterota</taxon>
        <taxon>Epsilonproteobacteria</taxon>
        <taxon>Campylobacterales</taxon>
        <taxon>Campylobacteraceae</taxon>
        <taxon>Campylobacter</taxon>
    </lineage>
</organism>
<reference evidence="2 3" key="1">
    <citation type="submission" date="2010-09" db="EMBL/GenBank/DDBJ databases">
        <authorList>
            <person name="Richards V."/>
            <person name="Lefebure T."/>
            <person name="Suzuki H."/>
            <person name="Pavinski Bitar P."/>
            <person name="Stanhope M."/>
        </authorList>
    </citation>
    <scope>NUCLEOTIDE SEQUENCE [LARGE SCALE GENOMIC DNA]</scope>
    <source>
        <strain evidence="2 3">80352</strain>
    </source>
</reference>
<comment type="caution">
    <text evidence="2">The sequence shown here is derived from an EMBL/GenBank/DDBJ whole genome shotgun (WGS) entry which is preliminary data.</text>
</comment>
<feature type="transmembrane region" description="Helical" evidence="1">
    <location>
        <begin position="15"/>
        <end position="37"/>
    </location>
</feature>
<keyword evidence="1" id="KW-1133">Transmembrane helix</keyword>
<evidence type="ECO:0000256" key="1">
    <source>
        <dbReference type="SAM" id="Phobius"/>
    </source>
</evidence>
<keyword evidence="1" id="KW-0812">Transmembrane</keyword>
<keyword evidence="1" id="KW-0472">Membrane</keyword>
<accession>A0ABN0ELX5</accession>
<keyword evidence="3" id="KW-1185">Reference proteome</keyword>
<dbReference type="EMBL" id="AIMT01000236">
    <property type="protein sequence ID" value="EIA58693.1"/>
    <property type="molecule type" value="Genomic_DNA"/>
</dbReference>
<name>A0ABN0ELX5_CAMCO</name>
<feature type="non-terminal residue" evidence="2">
    <location>
        <position position="1"/>
    </location>
</feature>